<dbReference type="EMBL" id="JACYXJ010000002">
    <property type="protein sequence ID" value="MBD8875411.1"/>
    <property type="molecule type" value="Genomic_DNA"/>
</dbReference>
<evidence type="ECO:0000313" key="2">
    <source>
        <dbReference type="Proteomes" id="UP000615687"/>
    </source>
</evidence>
<evidence type="ECO:0000313" key="1">
    <source>
        <dbReference type="EMBL" id="MBD8875411.1"/>
    </source>
</evidence>
<organism evidence="1 2">
    <name type="scientific">Roseibium polysiphoniae</name>
    <dbReference type="NCBI Taxonomy" id="2571221"/>
    <lineage>
        <taxon>Bacteria</taxon>
        <taxon>Pseudomonadati</taxon>
        <taxon>Pseudomonadota</taxon>
        <taxon>Alphaproteobacteria</taxon>
        <taxon>Hyphomicrobiales</taxon>
        <taxon>Stappiaceae</taxon>
        <taxon>Roseibium</taxon>
    </lineage>
</organism>
<name>A0ABR9C695_9HYPH</name>
<proteinExistence type="predicted"/>
<dbReference type="Proteomes" id="UP000615687">
    <property type="component" value="Unassembled WGS sequence"/>
</dbReference>
<keyword evidence="2" id="KW-1185">Reference proteome</keyword>
<accession>A0ABR9C695</accession>
<reference evidence="1 2" key="1">
    <citation type="submission" date="2020-09" db="EMBL/GenBank/DDBJ databases">
        <title>The genome sequence of type strain Labrenzia polysiphoniae KACC 19711.</title>
        <authorList>
            <person name="Liu Y."/>
        </authorList>
    </citation>
    <scope>NUCLEOTIDE SEQUENCE [LARGE SCALE GENOMIC DNA]</scope>
    <source>
        <strain evidence="1 2">KACC 19711</strain>
    </source>
</reference>
<sequence>MVNLDRRMLVVGHWGPEGTTPNNSRVRGIVSRLERVFGPNGNYSFQSMAGEPTGPDVLLNPGAGDISQKLADEADGVTDNTLLFLYYVGHAVGDREDDLRIRLRYRTSEGSPQYLYLSTLLSQVRDNRYQKLILLLDCCHAGRTLKLFKEFPQNSFAMLGTGKGYAYNCDFSDSIISTLERSPSKRDQRIDRIRRGFTYERLFEVARSPFITSTEARQIPQSFPGGLEHELLANAPVKIPSEYNALVPRRTVYGRVYVCLELLSEEPCLSAVFAQTLHRRREFLLEGDEIDGRYISSDRARQYKDFLIESGLAVENSARVEISNLGREALNGRYNDILLETISRSILPDAITYEVLDDIIHSLINDMIPPTPAMISERLLHRGMALELKPSVRIALSLLPSTGRFLKSSSDALFPSEPELAG</sequence>
<evidence type="ECO:0008006" key="3">
    <source>
        <dbReference type="Google" id="ProtNLM"/>
    </source>
</evidence>
<gene>
    <name evidence="1" type="ORF">IG617_03825</name>
</gene>
<protein>
    <recommendedName>
        <fullName evidence="3">Caspase domain-containing protein</fullName>
    </recommendedName>
</protein>
<dbReference type="RefSeq" id="WP_192107522.1">
    <property type="nucleotide sequence ID" value="NZ_JACYXJ010000002.1"/>
</dbReference>
<comment type="caution">
    <text evidence="1">The sequence shown here is derived from an EMBL/GenBank/DDBJ whole genome shotgun (WGS) entry which is preliminary data.</text>
</comment>